<dbReference type="PROSITE" id="PS51371">
    <property type="entry name" value="CBS"/>
    <property type="match status" value="2"/>
</dbReference>
<organism evidence="4 5">
    <name type="scientific">Paenacidovorax caeni</name>
    <dbReference type="NCBI Taxonomy" id="343013"/>
    <lineage>
        <taxon>Bacteria</taxon>
        <taxon>Pseudomonadati</taxon>
        <taxon>Pseudomonadota</taxon>
        <taxon>Betaproteobacteria</taxon>
        <taxon>Burkholderiales</taxon>
        <taxon>Comamonadaceae</taxon>
        <taxon>Paenacidovorax</taxon>
    </lineage>
</organism>
<dbReference type="SUPFAM" id="SSF54631">
    <property type="entry name" value="CBS-domain pair"/>
    <property type="match status" value="1"/>
</dbReference>
<dbReference type="STRING" id="343013.SAMN04489707_101496"/>
<keyword evidence="2" id="KW-0812">Transmembrane</keyword>
<protein>
    <submittedName>
        <fullName evidence="4">CBS domain-containing membrane protein</fullName>
    </submittedName>
</protein>
<dbReference type="InterPro" id="IPR000644">
    <property type="entry name" value="CBS_dom"/>
</dbReference>
<evidence type="ECO:0000256" key="2">
    <source>
        <dbReference type="SAM" id="Phobius"/>
    </source>
</evidence>
<feature type="transmembrane region" description="Helical" evidence="2">
    <location>
        <begin position="64"/>
        <end position="84"/>
    </location>
</feature>
<dbReference type="InterPro" id="IPR058581">
    <property type="entry name" value="TM_HPP"/>
</dbReference>
<dbReference type="Pfam" id="PF04982">
    <property type="entry name" value="TM_HPP"/>
    <property type="match status" value="1"/>
</dbReference>
<evidence type="ECO:0000313" key="5">
    <source>
        <dbReference type="Proteomes" id="UP000183656"/>
    </source>
</evidence>
<dbReference type="PANTHER" id="PTHR33741:SF5">
    <property type="entry name" value="TRANSMEMBRANE PROTEIN DDB_G0269096-RELATED"/>
    <property type="match status" value="1"/>
</dbReference>
<feature type="domain" description="CBS" evidence="3">
    <location>
        <begin position="326"/>
        <end position="383"/>
    </location>
</feature>
<dbReference type="CDD" id="cd04600">
    <property type="entry name" value="CBS_pair_HPP_assoc"/>
    <property type="match status" value="1"/>
</dbReference>
<sequence>MPLTDPSEPPPRSAALRRWLGNFWPAPLGIDRREHLRMACGAALGVLLSALLARWWANVWGIEAPWMVASVGASAVLVFGLPSSPLAQPWPVLAGSTLSALVGALCALLVPDVACSGALAVGLALALMVQLRCLHPPGGALALFVVLNHGGGVHLAVFPVLFNVVALLVVAVVYNTLTGRSYPHPQRPARQAVPAGGFTVADVDVALAHYNQVLDISRADLEGLLHQVGRAAFQRTLGELRCADIMSSPPFAVEQGVSLKEAWALLRREQIKALPVVDGQRQVVGIVTVADFMRLVNLDLHEGLGQRLRALVMGRGQQPTQVQGIMTRAVQVAGAAQHVMDLVPLFSQGGHHHIPIVDEGQRLVGIITQTDLVRALAKAVQAAK</sequence>
<feature type="domain" description="CBS" evidence="3">
    <location>
        <begin position="246"/>
        <end position="303"/>
    </location>
</feature>
<dbReference type="OrthoDB" id="9811720at2"/>
<keyword evidence="2" id="KW-0472">Membrane</keyword>
<dbReference type="AlphaFoldDB" id="A0A1I7I7D0"/>
<keyword evidence="1" id="KW-0129">CBS domain</keyword>
<feature type="transmembrane region" description="Helical" evidence="2">
    <location>
        <begin position="117"/>
        <end position="135"/>
    </location>
</feature>
<dbReference type="SMART" id="SM00116">
    <property type="entry name" value="CBS"/>
    <property type="match status" value="2"/>
</dbReference>
<feature type="transmembrane region" description="Helical" evidence="2">
    <location>
        <begin position="90"/>
        <end position="110"/>
    </location>
</feature>
<proteinExistence type="predicted"/>
<evidence type="ECO:0000313" key="4">
    <source>
        <dbReference type="EMBL" id="SFU68676.1"/>
    </source>
</evidence>
<dbReference type="InterPro" id="IPR046342">
    <property type="entry name" value="CBS_dom_sf"/>
</dbReference>
<accession>A0A1I7I7D0</accession>
<keyword evidence="2" id="KW-1133">Transmembrane helix</keyword>
<reference evidence="4 5" key="1">
    <citation type="submission" date="2016-10" db="EMBL/GenBank/DDBJ databases">
        <authorList>
            <person name="de Groot N.N."/>
        </authorList>
    </citation>
    <scope>NUCLEOTIDE SEQUENCE [LARGE SCALE GENOMIC DNA]</scope>
    <source>
        <strain evidence="4 5">R-24608</strain>
    </source>
</reference>
<evidence type="ECO:0000259" key="3">
    <source>
        <dbReference type="PROSITE" id="PS51371"/>
    </source>
</evidence>
<dbReference type="Gene3D" id="3.10.580.10">
    <property type="entry name" value="CBS-domain"/>
    <property type="match status" value="1"/>
</dbReference>
<gene>
    <name evidence="4" type="ORF">SAMN04489707_101496</name>
</gene>
<evidence type="ECO:0000256" key="1">
    <source>
        <dbReference type="PROSITE-ProRule" id="PRU00703"/>
    </source>
</evidence>
<dbReference type="Pfam" id="PF00571">
    <property type="entry name" value="CBS"/>
    <property type="match status" value="2"/>
</dbReference>
<dbReference type="InterPro" id="IPR007065">
    <property type="entry name" value="HPP"/>
</dbReference>
<feature type="transmembrane region" description="Helical" evidence="2">
    <location>
        <begin position="155"/>
        <end position="177"/>
    </location>
</feature>
<dbReference type="Proteomes" id="UP000183656">
    <property type="component" value="Unassembled WGS sequence"/>
</dbReference>
<keyword evidence="5" id="KW-1185">Reference proteome</keyword>
<dbReference type="EMBL" id="FPBX01000014">
    <property type="protein sequence ID" value="SFU68676.1"/>
    <property type="molecule type" value="Genomic_DNA"/>
</dbReference>
<name>A0A1I7I7D0_9BURK</name>
<dbReference type="PANTHER" id="PTHR33741">
    <property type="entry name" value="TRANSMEMBRANE PROTEIN DDB_G0269096-RELATED"/>
    <property type="match status" value="1"/>
</dbReference>
<dbReference type="RefSeq" id="WP_054255631.1">
    <property type="nucleotide sequence ID" value="NZ_CYIG01000008.1"/>
</dbReference>
<feature type="transmembrane region" description="Helical" evidence="2">
    <location>
        <begin position="36"/>
        <end position="57"/>
    </location>
</feature>